<name>A0A2S6HGM7_9GAMM</name>
<evidence type="ECO:0008006" key="4">
    <source>
        <dbReference type="Google" id="ProtNLM"/>
    </source>
</evidence>
<dbReference type="SUPFAM" id="SSF49478">
    <property type="entry name" value="Cna protein B-type domain"/>
    <property type="match status" value="1"/>
</dbReference>
<dbReference type="AlphaFoldDB" id="A0A2S6HGM7"/>
<accession>A0A2S6HGM7</accession>
<feature type="chain" id="PRO_5015497604" description="Carboxypeptidase family protein" evidence="1">
    <location>
        <begin position="21"/>
        <end position="140"/>
    </location>
</feature>
<evidence type="ECO:0000313" key="3">
    <source>
        <dbReference type="Proteomes" id="UP000240010"/>
    </source>
</evidence>
<organism evidence="2 3">
    <name type="scientific">Methylobacter tundripaludum</name>
    <dbReference type="NCBI Taxonomy" id="173365"/>
    <lineage>
        <taxon>Bacteria</taxon>
        <taxon>Pseudomonadati</taxon>
        <taxon>Pseudomonadota</taxon>
        <taxon>Gammaproteobacteria</taxon>
        <taxon>Methylococcales</taxon>
        <taxon>Methylococcaceae</taxon>
        <taxon>Methylobacter</taxon>
    </lineage>
</organism>
<dbReference type="EMBL" id="PTIZ01000003">
    <property type="protein sequence ID" value="PPK76610.1"/>
    <property type="molecule type" value="Genomic_DNA"/>
</dbReference>
<feature type="signal peptide" evidence="1">
    <location>
        <begin position="1"/>
        <end position="20"/>
    </location>
</feature>
<protein>
    <recommendedName>
        <fullName evidence="4">Carboxypeptidase family protein</fullName>
    </recommendedName>
</protein>
<keyword evidence="1" id="KW-0732">Signal</keyword>
<dbReference type="Gene3D" id="2.60.40.1120">
    <property type="entry name" value="Carboxypeptidase-like, regulatory domain"/>
    <property type="match status" value="1"/>
</dbReference>
<evidence type="ECO:0000256" key="1">
    <source>
        <dbReference type="SAM" id="SignalP"/>
    </source>
</evidence>
<evidence type="ECO:0000313" key="2">
    <source>
        <dbReference type="EMBL" id="PPK76610.1"/>
    </source>
</evidence>
<dbReference type="RefSeq" id="WP_104428306.1">
    <property type="nucleotide sequence ID" value="NZ_PTIZ01000003.1"/>
</dbReference>
<comment type="caution">
    <text evidence="2">The sequence shown here is derived from an EMBL/GenBank/DDBJ whole genome shotgun (WGS) entry which is preliminary data.</text>
</comment>
<gene>
    <name evidence="2" type="ORF">B0F87_103217</name>
</gene>
<sequence length="140" mass="15594">MKRLCLALIFLCILSGFSVAAEEQLIIKPQTQGEVTFVTGGVGEDERNAMEAMRVDYNLNLLFSVRGTGEYVSDVKVRITDSRGNILMESVSDGPMLFAKLKPGRYIVSVEREGHQVIHKAVTVKQRTSLSFTWPQEQGD</sequence>
<dbReference type="Proteomes" id="UP000240010">
    <property type="component" value="Unassembled WGS sequence"/>
</dbReference>
<proteinExistence type="predicted"/>
<reference evidence="2 3" key="1">
    <citation type="submission" date="2018-02" db="EMBL/GenBank/DDBJ databases">
        <title>Subsurface microbial communities from deep shales in Ohio and West Virginia, USA.</title>
        <authorList>
            <person name="Wrighton K."/>
        </authorList>
    </citation>
    <scope>NUCLEOTIDE SEQUENCE [LARGE SCALE GENOMIC DNA]</scope>
    <source>
        <strain evidence="2 3">OWC-DMM</strain>
    </source>
</reference>